<protein>
    <submittedName>
        <fullName evidence="2">Short-chain dehydrogenase, putative</fullName>
    </submittedName>
</protein>
<name>A0A9W5TAU0_BABOV</name>
<dbReference type="OrthoDB" id="366210at2759"/>
<dbReference type="AlphaFoldDB" id="A0A9W5TAU0"/>
<keyword evidence="3" id="KW-1185">Reference proteome</keyword>
<feature type="region of interest" description="Disordered" evidence="1">
    <location>
        <begin position="79"/>
        <end position="118"/>
    </location>
</feature>
<proteinExistence type="predicted"/>
<evidence type="ECO:0000256" key="1">
    <source>
        <dbReference type="SAM" id="MobiDB-lite"/>
    </source>
</evidence>
<organism evidence="2 3">
    <name type="scientific">Babesia ovis</name>
    <dbReference type="NCBI Taxonomy" id="5869"/>
    <lineage>
        <taxon>Eukaryota</taxon>
        <taxon>Sar</taxon>
        <taxon>Alveolata</taxon>
        <taxon>Apicomplexa</taxon>
        <taxon>Aconoidasida</taxon>
        <taxon>Piroplasmida</taxon>
        <taxon>Babesiidae</taxon>
        <taxon>Babesia</taxon>
    </lineage>
</organism>
<accession>A0A9W5TAU0</accession>
<dbReference type="Proteomes" id="UP001057455">
    <property type="component" value="Unassembled WGS sequence"/>
</dbReference>
<evidence type="ECO:0000313" key="2">
    <source>
        <dbReference type="EMBL" id="GFE54428.1"/>
    </source>
</evidence>
<comment type="caution">
    <text evidence="2">The sequence shown here is derived from an EMBL/GenBank/DDBJ whole genome shotgun (WGS) entry which is preliminary data.</text>
</comment>
<reference evidence="2" key="1">
    <citation type="submission" date="2019-12" db="EMBL/GenBank/DDBJ databases">
        <title>Genome sequence of Babesia ovis.</title>
        <authorList>
            <person name="Yamagishi J."/>
            <person name="Sevinc F."/>
            <person name="Xuan X."/>
        </authorList>
    </citation>
    <scope>NUCLEOTIDE SEQUENCE</scope>
    <source>
        <strain evidence="2">Selcuk</strain>
    </source>
</reference>
<dbReference type="EMBL" id="BLIY01000016">
    <property type="protein sequence ID" value="GFE54428.1"/>
    <property type="molecule type" value="Genomic_DNA"/>
</dbReference>
<evidence type="ECO:0000313" key="3">
    <source>
        <dbReference type="Proteomes" id="UP001057455"/>
    </source>
</evidence>
<sequence>MAPKYDHVIFPVPTKTASGEVPTLPTNEDNALVVVEDSAHEDVDNIAEEEELLKGNNNLFLFQIATEPVPELEIAAEREKLQEEGKLPPGDGEVLPPSDDSSGTYYNEGVKETSEMLGDATHIVENDGAETGGNDEAQLTKDLEDRLDVLQSLPSQELASIIKPAQ</sequence>
<gene>
    <name evidence="2" type="ORF">BaOVIS_018320</name>
</gene>